<keyword evidence="1" id="KW-0175">Coiled coil</keyword>
<comment type="caution">
    <text evidence="3">The sequence shown here is derived from an EMBL/GenBank/DDBJ whole genome shotgun (WGS) entry which is preliminary data.</text>
</comment>
<sequence>MEEHQDNFSLLFNPRNSSPNKEASFMGQHTPDHSKQFNQNKRYFEELTPIENKKGFQSIQIPHSSNNESSLGTELIFHNYRKAAQQATLLISELKATIEYKKSIIALTQEKNKELEKDLIIERKNAHDHYQALISCEKFSSAEIDELNSRIQQLKKDCISKDEEIYRLMFKVKTLQENSISEDLQVEDATNEMNIMENYAPDSFESSLSSTNEVNASELVAKLKEEKEKYSDLNKQFTELWIKYSEIIETLNIAKEEVALNAKQLSAKNLKIHELGECIEGFKKKVYGLEQEIWDCKKELVKELKVKPPASVTMSLHDLQIELIKKYRDTVKKCEEIENKEKSCDILGINGENNGGGVEKQVKKLNGEKDLVVYETKKSSLTFDT</sequence>
<proteinExistence type="predicted"/>
<organism evidence="3 4">
    <name type="scientific">Stentor coeruleus</name>
    <dbReference type="NCBI Taxonomy" id="5963"/>
    <lineage>
        <taxon>Eukaryota</taxon>
        <taxon>Sar</taxon>
        <taxon>Alveolata</taxon>
        <taxon>Ciliophora</taxon>
        <taxon>Postciliodesmatophora</taxon>
        <taxon>Heterotrichea</taxon>
        <taxon>Heterotrichida</taxon>
        <taxon>Stentoridae</taxon>
        <taxon>Stentor</taxon>
    </lineage>
</organism>
<dbReference type="Proteomes" id="UP000187209">
    <property type="component" value="Unassembled WGS sequence"/>
</dbReference>
<evidence type="ECO:0000313" key="3">
    <source>
        <dbReference type="EMBL" id="OMJ89828.1"/>
    </source>
</evidence>
<feature type="compositionally biased region" description="Polar residues" evidence="2">
    <location>
        <begin position="7"/>
        <end position="21"/>
    </location>
</feature>
<evidence type="ECO:0000256" key="2">
    <source>
        <dbReference type="SAM" id="MobiDB-lite"/>
    </source>
</evidence>
<feature type="coiled-coil region" evidence="1">
    <location>
        <begin position="105"/>
        <end position="164"/>
    </location>
</feature>
<feature type="region of interest" description="Disordered" evidence="2">
    <location>
        <begin position="1"/>
        <end position="37"/>
    </location>
</feature>
<accession>A0A1R2CLD6</accession>
<name>A0A1R2CLD6_9CILI</name>
<reference evidence="3 4" key="1">
    <citation type="submission" date="2016-11" db="EMBL/GenBank/DDBJ databases">
        <title>The macronuclear genome of Stentor coeruleus: a giant cell with tiny introns.</title>
        <authorList>
            <person name="Slabodnick M."/>
            <person name="Ruby J.G."/>
            <person name="Reiff S.B."/>
            <person name="Swart E.C."/>
            <person name="Gosai S."/>
            <person name="Prabakaran S."/>
            <person name="Witkowska E."/>
            <person name="Larue G.E."/>
            <person name="Fisher S."/>
            <person name="Freeman R.M."/>
            <person name="Gunawardena J."/>
            <person name="Chu W."/>
            <person name="Stover N.A."/>
            <person name="Gregory B.D."/>
            <person name="Nowacki M."/>
            <person name="Derisi J."/>
            <person name="Roy S.W."/>
            <person name="Marshall W.F."/>
            <person name="Sood P."/>
        </authorList>
    </citation>
    <scope>NUCLEOTIDE SEQUENCE [LARGE SCALE GENOMIC DNA]</scope>
    <source>
        <strain evidence="3">WM001</strain>
    </source>
</reference>
<dbReference type="EMBL" id="MPUH01000116">
    <property type="protein sequence ID" value="OMJ89828.1"/>
    <property type="molecule type" value="Genomic_DNA"/>
</dbReference>
<evidence type="ECO:0000256" key="1">
    <source>
        <dbReference type="SAM" id="Coils"/>
    </source>
</evidence>
<protein>
    <submittedName>
        <fullName evidence="3">Uncharacterized protein</fullName>
    </submittedName>
</protein>
<dbReference type="AlphaFoldDB" id="A0A1R2CLD6"/>
<evidence type="ECO:0000313" key="4">
    <source>
        <dbReference type="Proteomes" id="UP000187209"/>
    </source>
</evidence>
<gene>
    <name evidence="3" type="ORF">SteCoe_7909</name>
</gene>
<keyword evidence="4" id="KW-1185">Reference proteome</keyword>
<feature type="coiled-coil region" evidence="1">
    <location>
        <begin position="216"/>
        <end position="268"/>
    </location>
</feature>